<sequence length="382" mass="41558">MIKYQPKTAVLAAATLSCFVVTSNIAMAETREFNASNWLPESTALVKNGYIEWAEDLEKRSGGTLKANVFTGSVLLPPASHLTGIRDGVVDVGYHAGTYTPADLPLDNILAQVAISYSDNFVAALAITDLNINNADLQAEWASHNIVFGGGYATIPYRLFCTEPVTSLEDIAGKKMRMTGSVHSDWAKSVGAIPVNVPSSEMYSGLEKGQLDCASNTIEQLKTSSLWDVSKHTSMVELGIYYAGYHYGINRDFWSSLTSEQRRTMLDSFSLSIARTMIGYTAAGEAVAAEALEQGVTLHEPDADLAQSITDYKEIARQTALEVGKEKFGVDNAEELISAFEASISKWEELLADVDRTDEDALASLIQSEIYDKVDADKYGLK</sequence>
<feature type="chain" id="PRO_5040893849" evidence="2">
    <location>
        <begin position="29"/>
        <end position="382"/>
    </location>
</feature>
<evidence type="ECO:0000313" key="3">
    <source>
        <dbReference type="EMBL" id="MDA5401547.1"/>
    </source>
</evidence>
<dbReference type="PANTHER" id="PTHR33376">
    <property type="match status" value="1"/>
</dbReference>
<keyword evidence="1 2" id="KW-0732">Signal</keyword>
<reference evidence="3" key="1">
    <citation type="submission" date="2022-11" db="EMBL/GenBank/DDBJ databases">
        <title>Draft genome sequence of Hoeflea poritis E7-10 and Hoeflea prorocentri PM5-8, separated from scleractinian coral Porites lutea and marine dinoflagellate.</title>
        <authorList>
            <person name="Zhang G."/>
            <person name="Wei Q."/>
            <person name="Cai L."/>
        </authorList>
    </citation>
    <scope>NUCLEOTIDE SEQUENCE</scope>
    <source>
        <strain evidence="3">PM5-8</strain>
    </source>
</reference>
<evidence type="ECO:0000256" key="2">
    <source>
        <dbReference type="SAM" id="SignalP"/>
    </source>
</evidence>
<evidence type="ECO:0000313" key="4">
    <source>
        <dbReference type="Proteomes" id="UP001151234"/>
    </source>
</evidence>
<feature type="signal peptide" evidence="2">
    <location>
        <begin position="1"/>
        <end position="28"/>
    </location>
</feature>
<dbReference type="Gene3D" id="3.40.190.170">
    <property type="entry name" value="Bacterial extracellular solute-binding protein, family 7"/>
    <property type="match status" value="1"/>
</dbReference>
<name>A0A9X3UM35_9HYPH</name>
<dbReference type="PROSITE" id="PS51257">
    <property type="entry name" value="PROKAR_LIPOPROTEIN"/>
    <property type="match status" value="1"/>
</dbReference>
<dbReference type="Pfam" id="PF03480">
    <property type="entry name" value="DctP"/>
    <property type="match status" value="1"/>
</dbReference>
<evidence type="ECO:0000256" key="1">
    <source>
        <dbReference type="ARBA" id="ARBA00022729"/>
    </source>
</evidence>
<dbReference type="RefSeq" id="WP_267993529.1">
    <property type="nucleotide sequence ID" value="NZ_JAPJZI010000002.1"/>
</dbReference>
<keyword evidence="4" id="KW-1185">Reference proteome</keyword>
<dbReference type="AlphaFoldDB" id="A0A9X3UM35"/>
<dbReference type="InterPro" id="IPR038404">
    <property type="entry name" value="TRAP_DctP_sf"/>
</dbReference>
<dbReference type="EMBL" id="JAPJZI010000002">
    <property type="protein sequence ID" value="MDA5401547.1"/>
    <property type="molecule type" value="Genomic_DNA"/>
</dbReference>
<dbReference type="GO" id="GO:0055085">
    <property type="term" value="P:transmembrane transport"/>
    <property type="evidence" value="ECO:0007669"/>
    <property type="project" value="InterPro"/>
</dbReference>
<dbReference type="InterPro" id="IPR018389">
    <property type="entry name" value="DctP_fam"/>
</dbReference>
<gene>
    <name evidence="3" type="ORF">OQ273_23475</name>
</gene>
<accession>A0A9X3UM35</accession>
<protein>
    <submittedName>
        <fullName evidence="3">C4-dicarboxylate TRAP transporter substrate-binding protein</fullName>
    </submittedName>
</protein>
<proteinExistence type="predicted"/>
<comment type="caution">
    <text evidence="3">The sequence shown here is derived from an EMBL/GenBank/DDBJ whole genome shotgun (WGS) entry which is preliminary data.</text>
</comment>
<organism evidence="3 4">
    <name type="scientific">Hoeflea prorocentri</name>
    <dbReference type="NCBI Taxonomy" id="1922333"/>
    <lineage>
        <taxon>Bacteria</taxon>
        <taxon>Pseudomonadati</taxon>
        <taxon>Pseudomonadota</taxon>
        <taxon>Alphaproteobacteria</taxon>
        <taxon>Hyphomicrobiales</taxon>
        <taxon>Rhizobiaceae</taxon>
        <taxon>Hoeflea</taxon>
    </lineage>
</organism>
<dbReference type="CDD" id="cd13666">
    <property type="entry name" value="PBP2_TRAP_DctP_like_1"/>
    <property type="match status" value="1"/>
</dbReference>
<dbReference type="Proteomes" id="UP001151234">
    <property type="component" value="Unassembled WGS sequence"/>
</dbReference>
<dbReference type="PANTHER" id="PTHR33376:SF15">
    <property type="entry name" value="BLL6794 PROTEIN"/>
    <property type="match status" value="1"/>
</dbReference>